<dbReference type="Proteomes" id="UP001314229">
    <property type="component" value="Unassembled WGS sequence"/>
</dbReference>
<protein>
    <submittedName>
        <fullName evidence="2">Uncharacterized protein</fullName>
    </submittedName>
</protein>
<sequence length="105" mass="11294">MASGQEHHVPCCPRPSLISLCLDSSLASVSAPKGKKRLVRVEPAQADTTSGPHKQEDIRGHFTRITLGVTTNCLNLGTTQQQVDDEVQKQWGGEPSQWGAWGSTG</sequence>
<dbReference type="AlphaFoldDB" id="A0AAV1P9W2"/>
<comment type="caution">
    <text evidence="2">The sequence shown here is derived from an EMBL/GenBank/DDBJ whole genome shotgun (WGS) entry which is preliminary data.</text>
</comment>
<accession>A0AAV1P9W2</accession>
<evidence type="ECO:0000256" key="1">
    <source>
        <dbReference type="SAM" id="MobiDB-lite"/>
    </source>
</evidence>
<gene>
    <name evidence="2" type="ORF">FSCOSCO3_A036592</name>
</gene>
<proteinExistence type="predicted"/>
<feature type="region of interest" description="Disordered" evidence="1">
    <location>
        <begin position="32"/>
        <end position="58"/>
    </location>
</feature>
<evidence type="ECO:0000313" key="2">
    <source>
        <dbReference type="EMBL" id="CAK6968005.1"/>
    </source>
</evidence>
<reference evidence="2 3" key="1">
    <citation type="submission" date="2024-01" db="EMBL/GenBank/DDBJ databases">
        <authorList>
            <person name="Alioto T."/>
            <person name="Alioto T."/>
            <person name="Gomez Garrido J."/>
        </authorList>
    </citation>
    <scope>NUCLEOTIDE SEQUENCE [LARGE SCALE GENOMIC DNA]</scope>
</reference>
<organism evidence="2 3">
    <name type="scientific">Scomber scombrus</name>
    <name type="common">Atlantic mackerel</name>
    <name type="synonym">Scomber vernalis</name>
    <dbReference type="NCBI Taxonomy" id="13677"/>
    <lineage>
        <taxon>Eukaryota</taxon>
        <taxon>Metazoa</taxon>
        <taxon>Chordata</taxon>
        <taxon>Craniata</taxon>
        <taxon>Vertebrata</taxon>
        <taxon>Euteleostomi</taxon>
        <taxon>Actinopterygii</taxon>
        <taxon>Neopterygii</taxon>
        <taxon>Teleostei</taxon>
        <taxon>Neoteleostei</taxon>
        <taxon>Acanthomorphata</taxon>
        <taxon>Pelagiaria</taxon>
        <taxon>Scombriformes</taxon>
        <taxon>Scombridae</taxon>
        <taxon>Scomber</taxon>
    </lineage>
</organism>
<keyword evidence="3" id="KW-1185">Reference proteome</keyword>
<dbReference type="EMBL" id="CAWUFR010000113">
    <property type="protein sequence ID" value="CAK6968005.1"/>
    <property type="molecule type" value="Genomic_DNA"/>
</dbReference>
<evidence type="ECO:0000313" key="3">
    <source>
        <dbReference type="Proteomes" id="UP001314229"/>
    </source>
</evidence>
<name>A0AAV1P9W2_SCOSC</name>